<keyword evidence="3" id="KW-1185">Reference proteome</keyword>
<name>A0A5B7D4C7_PORTR</name>
<reference evidence="2 3" key="1">
    <citation type="submission" date="2019-05" db="EMBL/GenBank/DDBJ databases">
        <title>Another draft genome of Portunus trituberculatus and its Hox gene families provides insights of decapod evolution.</title>
        <authorList>
            <person name="Jeong J.-H."/>
            <person name="Song I."/>
            <person name="Kim S."/>
            <person name="Choi T."/>
            <person name="Kim D."/>
            <person name="Ryu S."/>
            <person name="Kim W."/>
        </authorList>
    </citation>
    <scope>NUCLEOTIDE SEQUENCE [LARGE SCALE GENOMIC DNA]</scope>
    <source>
        <tissue evidence="2">Muscle</tissue>
    </source>
</reference>
<dbReference type="EMBL" id="VSRR010000486">
    <property type="protein sequence ID" value="MPC16201.1"/>
    <property type="molecule type" value="Genomic_DNA"/>
</dbReference>
<evidence type="ECO:0000256" key="1">
    <source>
        <dbReference type="SAM" id="MobiDB-lite"/>
    </source>
</evidence>
<evidence type="ECO:0000313" key="3">
    <source>
        <dbReference type="Proteomes" id="UP000324222"/>
    </source>
</evidence>
<organism evidence="2 3">
    <name type="scientific">Portunus trituberculatus</name>
    <name type="common">Swimming crab</name>
    <name type="synonym">Neptunus trituberculatus</name>
    <dbReference type="NCBI Taxonomy" id="210409"/>
    <lineage>
        <taxon>Eukaryota</taxon>
        <taxon>Metazoa</taxon>
        <taxon>Ecdysozoa</taxon>
        <taxon>Arthropoda</taxon>
        <taxon>Crustacea</taxon>
        <taxon>Multicrustacea</taxon>
        <taxon>Malacostraca</taxon>
        <taxon>Eumalacostraca</taxon>
        <taxon>Eucarida</taxon>
        <taxon>Decapoda</taxon>
        <taxon>Pleocyemata</taxon>
        <taxon>Brachyura</taxon>
        <taxon>Eubrachyura</taxon>
        <taxon>Portunoidea</taxon>
        <taxon>Portunidae</taxon>
        <taxon>Portuninae</taxon>
        <taxon>Portunus</taxon>
    </lineage>
</organism>
<accession>A0A5B7D4C7</accession>
<dbReference type="AlphaFoldDB" id="A0A5B7D4C7"/>
<protein>
    <submittedName>
        <fullName evidence="2">Uncharacterized protein</fullName>
    </submittedName>
</protein>
<proteinExistence type="predicted"/>
<comment type="caution">
    <text evidence="2">The sequence shown here is derived from an EMBL/GenBank/DDBJ whole genome shotgun (WGS) entry which is preliminary data.</text>
</comment>
<feature type="region of interest" description="Disordered" evidence="1">
    <location>
        <begin position="78"/>
        <end position="109"/>
    </location>
</feature>
<gene>
    <name evidence="2" type="ORF">E2C01_009021</name>
</gene>
<dbReference type="Proteomes" id="UP000324222">
    <property type="component" value="Unassembled WGS sequence"/>
</dbReference>
<evidence type="ECO:0000313" key="2">
    <source>
        <dbReference type="EMBL" id="MPC16201.1"/>
    </source>
</evidence>
<sequence length="109" mass="11873">MGLASSHYPMVSAPYPISHQTAREIRPRVGVLENHLAGPDTAHRDFRGGFIGAQCERVSVSVPGKRLISSGEGAEVKFSIIQQPQRGRQEADSPRATSYDTIDGDEGRR</sequence>